<feature type="transmembrane region" description="Helical" evidence="5">
    <location>
        <begin position="20"/>
        <end position="40"/>
    </location>
</feature>
<protein>
    <submittedName>
        <fullName evidence="7">ABC-2 family transporter protein</fullName>
    </submittedName>
</protein>
<evidence type="ECO:0000256" key="1">
    <source>
        <dbReference type="ARBA" id="ARBA00004141"/>
    </source>
</evidence>
<organism evidence="7 8">
    <name type="scientific">Corynebacterium variabile</name>
    <dbReference type="NCBI Taxonomy" id="1727"/>
    <lineage>
        <taxon>Bacteria</taxon>
        <taxon>Bacillati</taxon>
        <taxon>Actinomycetota</taxon>
        <taxon>Actinomycetes</taxon>
        <taxon>Mycobacteriales</taxon>
        <taxon>Corynebacteriaceae</taxon>
        <taxon>Corynebacterium</taxon>
    </lineage>
</organism>
<feature type="transmembrane region" description="Helical" evidence="5">
    <location>
        <begin position="119"/>
        <end position="145"/>
    </location>
</feature>
<feature type="transmembrane region" description="Helical" evidence="5">
    <location>
        <begin position="197"/>
        <end position="215"/>
    </location>
</feature>
<evidence type="ECO:0000313" key="8">
    <source>
        <dbReference type="Proteomes" id="UP000182498"/>
    </source>
</evidence>
<dbReference type="InterPro" id="IPR013525">
    <property type="entry name" value="ABC2_TM"/>
</dbReference>
<evidence type="ECO:0000256" key="4">
    <source>
        <dbReference type="ARBA" id="ARBA00023136"/>
    </source>
</evidence>
<evidence type="ECO:0000256" key="2">
    <source>
        <dbReference type="ARBA" id="ARBA00022692"/>
    </source>
</evidence>
<keyword evidence="2 5" id="KW-0812">Transmembrane</keyword>
<proteinExistence type="predicted"/>
<keyword evidence="3 5" id="KW-1133">Transmembrane helix</keyword>
<dbReference type="AlphaFoldDB" id="A0A0X2NMU0"/>
<dbReference type="EMBL" id="FAUH01000015">
    <property type="protein sequence ID" value="CUU66807.1"/>
    <property type="molecule type" value="Genomic_DNA"/>
</dbReference>
<accession>A0A0X2NMU0</accession>
<reference evidence="8" key="1">
    <citation type="submission" date="2015-11" db="EMBL/GenBank/DDBJ databases">
        <authorList>
            <person name="Dugat-Bony E."/>
        </authorList>
    </citation>
    <scope>NUCLEOTIDE SEQUENCE [LARGE SCALE GENOMIC DNA]</scope>
    <source>
        <strain evidence="8">Mu292</strain>
    </source>
</reference>
<feature type="transmembrane region" description="Helical" evidence="5">
    <location>
        <begin position="250"/>
        <end position="268"/>
    </location>
</feature>
<keyword evidence="4 5" id="KW-0472">Membrane</keyword>
<dbReference type="RefSeq" id="WP_073884446.1">
    <property type="nucleotide sequence ID" value="NZ_FAUH01000015.1"/>
</dbReference>
<evidence type="ECO:0000259" key="6">
    <source>
        <dbReference type="Pfam" id="PF12698"/>
    </source>
</evidence>
<comment type="subcellular location">
    <subcellularLocation>
        <location evidence="1">Membrane</location>
        <topology evidence="1">Multi-pass membrane protein</topology>
    </subcellularLocation>
</comment>
<gene>
    <name evidence="7" type="ORF">CVAR292_02154</name>
</gene>
<feature type="transmembrane region" description="Helical" evidence="5">
    <location>
        <begin position="76"/>
        <end position="98"/>
    </location>
</feature>
<keyword evidence="8" id="KW-1185">Reference proteome</keyword>
<dbReference type="Proteomes" id="UP000182498">
    <property type="component" value="Unassembled WGS sequence"/>
</dbReference>
<dbReference type="Pfam" id="PF12698">
    <property type="entry name" value="ABC2_membrane_3"/>
    <property type="match status" value="1"/>
</dbReference>
<sequence length="273" mass="29186">MLLNTINAEWIKLRSTKSFYWTTALIVLFGIGWAMLMGFANGYAFQQALDDQDAGTIASLGDPADLFDASNGVSGLGLFGIMIVIIQAVILVTGEYGNGTAKLAALAAPKRWQMPAAKVIVYGVISATVFFVMSIVSIGLTRLMADAQLDDTSLTEGLSMSADGAWSVVLLMTLAAVLIVMISIGVGYILRRTAGAVALLLLWALLLEDLVGMIPKVGDWVTPYLPFKNLNAGIYQSALDDAPWGIGGSVIYFVVWAVIIYVAGVVVLRRRDV</sequence>
<dbReference type="GO" id="GO:0140359">
    <property type="term" value="F:ABC-type transporter activity"/>
    <property type="evidence" value="ECO:0007669"/>
    <property type="project" value="InterPro"/>
</dbReference>
<dbReference type="GO" id="GO:0005886">
    <property type="term" value="C:plasma membrane"/>
    <property type="evidence" value="ECO:0007669"/>
    <property type="project" value="UniProtKB-SubCell"/>
</dbReference>
<evidence type="ECO:0000313" key="7">
    <source>
        <dbReference type="EMBL" id="CUU66807.1"/>
    </source>
</evidence>
<dbReference type="PANTHER" id="PTHR37305">
    <property type="entry name" value="INTEGRAL MEMBRANE PROTEIN-RELATED"/>
    <property type="match status" value="1"/>
</dbReference>
<name>A0A0X2NMU0_9CORY</name>
<evidence type="ECO:0000256" key="5">
    <source>
        <dbReference type="SAM" id="Phobius"/>
    </source>
</evidence>
<dbReference type="OrthoDB" id="4420358at2"/>
<evidence type="ECO:0000256" key="3">
    <source>
        <dbReference type="ARBA" id="ARBA00022989"/>
    </source>
</evidence>
<dbReference type="PANTHER" id="PTHR37305:SF1">
    <property type="entry name" value="MEMBRANE PROTEIN"/>
    <property type="match status" value="1"/>
</dbReference>
<feature type="domain" description="ABC-2 type transporter transmembrane" evidence="6">
    <location>
        <begin position="74"/>
        <end position="265"/>
    </location>
</feature>
<feature type="transmembrane region" description="Helical" evidence="5">
    <location>
        <begin position="165"/>
        <end position="190"/>
    </location>
</feature>